<gene>
    <name evidence="1" type="ORF">Cboi01_000167000</name>
</gene>
<dbReference type="EMBL" id="BSXV01000656">
    <property type="protein sequence ID" value="GME90053.1"/>
    <property type="molecule type" value="Genomic_DNA"/>
</dbReference>
<comment type="caution">
    <text evidence="1">The sequence shown here is derived from an EMBL/GenBank/DDBJ whole genome shotgun (WGS) entry which is preliminary data.</text>
</comment>
<evidence type="ECO:0000313" key="1">
    <source>
        <dbReference type="EMBL" id="GME90053.1"/>
    </source>
</evidence>
<dbReference type="Proteomes" id="UP001165101">
    <property type="component" value="Unassembled WGS sequence"/>
</dbReference>
<evidence type="ECO:0000313" key="2">
    <source>
        <dbReference type="Proteomes" id="UP001165101"/>
    </source>
</evidence>
<protein>
    <submittedName>
        <fullName evidence="1">Unnamed protein product</fullName>
    </submittedName>
</protein>
<keyword evidence="2" id="KW-1185">Reference proteome</keyword>
<accession>A0ACB5TKP8</accession>
<sequence>MVVHNPNNWHWVDKNCFDWAKQYFNENLINLKFTDNIKDIEISVITKSIKELTGDVEVCQRKGKIISLFDLKLSINFESFINNGNNGNDIESFKGLINIPEIAYDTEIDEFQFDIQFLENKSNEDIRILIKNKLIPELRKKLSKFGNDLINIQGSDIQEDESLNNSVLTKQNQQKNDIKVKITEKTTFNKSSTSTSTSTNTTINPTTTGKVNKNELKLESTFIASAEQLYNVLLDPKLVSAWTRSSTDIQPIDTSNDENKIFNLFNGNIIYKKLKLIKKNEEIELLWKLKNWSSFANLKINLKQNTNDTKMLIIFKNIPIGEEDIVKQNFEEYYFRSIKLTFGFGNNL</sequence>
<organism evidence="1 2">
    <name type="scientific">Candida boidinii</name>
    <name type="common">Yeast</name>
    <dbReference type="NCBI Taxonomy" id="5477"/>
    <lineage>
        <taxon>Eukaryota</taxon>
        <taxon>Fungi</taxon>
        <taxon>Dikarya</taxon>
        <taxon>Ascomycota</taxon>
        <taxon>Saccharomycotina</taxon>
        <taxon>Pichiomycetes</taxon>
        <taxon>Pichiales</taxon>
        <taxon>Pichiaceae</taxon>
        <taxon>Ogataea</taxon>
        <taxon>Ogataea/Candida clade</taxon>
    </lineage>
</organism>
<reference evidence="1" key="1">
    <citation type="submission" date="2023-04" db="EMBL/GenBank/DDBJ databases">
        <title>Candida boidinii NBRC 1967.</title>
        <authorList>
            <person name="Ichikawa N."/>
            <person name="Sato H."/>
            <person name="Tonouchi N."/>
        </authorList>
    </citation>
    <scope>NUCLEOTIDE SEQUENCE</scope>
    <source>
        <strain evidence="1">NBRC 1967</strain>
    </source>
</reference>
<proteinExistence type="predicted"/>
<name>A0ACB5TKP8_CANBO</name>